<dbReference type="PANTHER" id="PTHR34614:SF2">
    <property type="entry name" value="TRANSPOSASE IS4-LIKE DOMAIN-CONTAINING PROTEIN"/>
    <property type="match status" value="1"/>
</dbReference>
<accession>T1AUD6</accession>
<organism evidence="1">
    <name type="scientific">mine drainage metagenome</name>
    <dbReference type="NCBI Taxonomy" id="410659"/>
    <lineage>
        <taxon>unclassified sequences</taxon>
        <taxon>metagenomes</taxon>
        <taxon>ecological metagenomes</taxon>
    </lineage>
</organism>
<proteinExistence type="predicted"/>
<reference evidence="1" key="2">
    <citation type="journal article" date="2014" name="ISME J.">
        <title>Microbial stratification in low pH oxic and suboxic macroscopic growths along an acid mine drainage.</title>
        <authorList>
            <person name="Mendez-Garcia C."/>
            <person name="Mesa V."/>
            <person name="Sprenger R.R."/>
            <person name="Richter M."/>
            <person name="Diez M.S."/>
            <person name="Solano J."/>
            <person name="Bargiela R."/>
            <person name="Golyshina O.V."/>
            <person name="Manteca A."/>
            <person name="Ramos J.L."/>
            <person name="Gallego J.R."/>
            <person name="Llorente I."/>
            <person name="Martins Dos Santos V.A."/>
            <person name="Jensen O.N."/>
            <person name="Pelaez A.I."/>
            <person name="Sanchez J."/>
            <person name="Ferrer M."/>
        </authorList>
    </citation>
    <scope>NUCLEOTIDE SEQUENCE</scope>
</reference>
<dbReference type="AlphaFoldDB" id="T1AUD6"/>
<comment type="caution">
    <text evidence="1">The sequence shown here is derived from an EMBL/GenBank/DDBJ whole genome shotgun (WGS) entry which is preliminary data.</text>
</comment>
<reference evidence="1" key="1">
    <citation type="submission" date="2013-08" db="EMBL/GenBank/DDBJ databases">
        <authorList>
            <person name="Mendez C."/>
            <person name="Richter M."/>
            <person name="Ferrer M."/>
            <person name="Sanchez J."/>
        </authorList>
    </citation>
    <scope>NUCLEOTIDE SEQUENCE</scope>
</reference>
<feature type="non-terminal residue" evidence="1">
    <location>
        <position position="373"/>
    </location>
</feature>
<evidence type="ECO:0000313" key="1">
    <source>
        <dbReference type="EMBL" id="EQD64226.1"/>
    </source>
</evidence>
<name>T1AUD6_9ZZZZ</name>
<sequence length="373" mass="42852">MPYLVWKHSGKNRYLVMRWKKRLNGIPTIVKEVSIGNVENLANIVEGDLSGINLVSYGFGITASVLAMDMEIGLREVIDATVGHHDNGLSPGDYALIFIMNRLSDPRSKNRIGEWMENDFASTLYHNVTAQGFWNMMDRFSDDDMKRVKDLIREKLITLGYDHSRLFVDGSNFYTYMKENAIAKRGHNKKHRYDLNQVSYYIAANYDYIPFYGDSYPGNIPDVSTFHMIVDSTPSDAVLIFDRGYNSKDNVDLIQGRRYLGALIQSDHKDLMSLPLERDSFTETSRFVYGRDHRIIVYHSSKLEKKRMIAFMKHFGKVYGKVRRIIGSGDSDAMEKARYYLEAENLNETIMLPSLKVNSGKMGERFSMMGKNA</sequence>
<dbReference type="EMBL" id="AUZY01004217">
    <property type="protein sequence ID" value="EQD64226.1"/>
    <property type="molecule type" value="Genomic_DNA"/>
</dbReference>
<protein>
    <submittedName>
        <fullName evidence="1">Transposase IS4 family protein</fullName>
    </submittedName>
</protein>
<dbReference type="PANTHER" id="PTHR34614">
    <property type="match status" value="1"/>
</dbReference>
<gene>
    <name evidence="1" type="ORF">B1B_06650</name>
</gene>